<dbReference type="AlphaFoldDB" id="A0A8D4VN75"/>
<dbReference type="KEGG" id="moz:MoryE10_09200"/>
<accession>A0A8D4VN75</accession>
<sequence length="283" mass="31290">MEVQTAAQFARRLRGLKARALGSGFAGLAACSGAFIQIALVLNGAYETWMRQEGLPPFDIPLSVSVQFVYEVLQLITLFLLVAAIAGFSLGAFPRHRARWVFLLPAVLLAVTAWWTPPASRWLHLLPSTLDRYVRQARYDEAEHIIGTLNLARDSDGYLRAQIALRVGDTAALRKLGEPLLAKADDYVYQIDRGNDPVGAPQIPEYAPEVVYAVDRALHGQPETQVGIAWEQRSGDGEKLAYWLEFLTRGLLSLFMAFLGGGALLIWNAMRQRISRIEAALTA</sequence>
<keyword evidence="3" id="KW-1185">Reference proteome</keyword>
<keyword evidence="1" id="KW-0472">Membrane</keyword>
<protein>
    <submittedName>
        <fullName evidence="2">Uncharacterized protein</fullName>
    </submittedName>
</protein>
<organism evidence="2 3">
    <name type="scientific">Methylogaea oryzae</name>
    <dbReference type="NCBI Taxonomy" id="1295382"/>
    <lineage>
        <taxon>Bacteria</taxon>
        <taxon>Pseudomonadati</taxon>
        <taxon>Pseudomonadota</taxon>
        <taxon>Gammaproteobacteria</taxon>
        <taxon>Methylococcales</taxon>
        <taxon>Methylococcaceae</taxon>
        <taxon>Methylogaea</taxon>
    </lineage>
</organism>
<feature type="transmembrane region" description="Helical" evidence="1">
    <location>
        <begin position="20"/>
        <end position="42"/>
    </location>
</feature>
<proteinExistence type="predicted"/>
<feature type="transmembrane region" description="Helical" evidence="1">
    <location>
        <begin position="246"/>
        <end position="267"/>
    </location>
</feature>
<dbReference type="EMBL" id="AP019782">
    <property type="protein sequence ID" value="BBL70314.1"/>
    <property type="molecule type" value="Genomic_DNA"/>
</dbReference>
<evidence type="ECO:0000256" key="1">
    <source>
        <dbReference type="SAM" id="Phobius"/>
    </source>
</evidence>
<feature type="transmembrane region" description="Helical" evidence="1">
    <location>
        <begin position="72"/>
        <end position="93"/>
    </location>
</feature>
<dbReference type="Proteomes" id="UP000824988">
    <property type="component" value="Chromosome"/>
</dbReference>
<gene>
    <name evidence="2" type="ORF">MoryE10_09200</name>
</gene>
<name>A0A8D4VN75_9GAMM</name>
<reference evidence="2" key="1">
    <citation type="submission" date="2019-06" db="EMBL/GenBank/DDBJ databases">
        <title>Complete genome sequence of Methylogaea oryzae strain JCM16910.</title>
        <authorList>
            <person name="Asakawa S."/>
        </authorList>
    </citation>
    <scope>NUCLEOTIDE SEQUENCE</scope>
    <source>
        <strain evidence="2">E10</strain>
    </source>
</reference>
<keyword evidence="1" id="KW-1133">Transmembrane helix</keyword>
<feature type="transmembrane region" description="Helical" evidence="1">
    <location>
        <begin position="100"/>
        <end position="117"/>
    </location>
</feature>
<evidence type="ECO:0000313" key="2">
    <source>
        <dbReference type="EMBL" id="BBL70314.1"/>
    </source>
</evidence>
<dbReference type="RefSeq" id="WP_054773218.1">
    <property type="nucleotide sequence ID" value="NZ_AP019782.1"/>
</dbReference>
<evidence type="ECO:0000313" key="3">
    <source>
        <dbReference type="Proteomes" id="UP000824988"/>
    </source>
</evidence>
<keyword evidence="1" id="KW-0812">Transmembrane</keyword>